<keyword evidence="1" id="KW-0812">Transmembrane</keyword>
<evidence type="ECO:0000313" key="2">
    <source>
        <dbReference type="EMBL" id="PIW08098.1"/>
    </source>
</evidence>
<dbReference type="EMBL" id="PFFO01000070">
    <property type="protein sequence ID" value="PIW08098.1"/>
    <property type="molecule type" value="Genomic_DNA"/>
</dbReference>
<protein>
    <submittedName>
        <fullName evidence="2">Uncharacterized protein</fullName>
    </submittedName>
</protein>
<name>A0A2M7FQ57_9BACT</name>
<comment type="caution">
    <text evidence="2">The sequence shown here is derived from an EMBL/GenBank/DDBJ whole genome shotgun (WGS) entry which is preliminary data.</text>
</comment>
<dbReference type="Proteomes" id="UP000230556">
    <property type="component" value="Unassembled WGS sequence"/>
</dbReference>
<feature type="non-terminal residue" evidence="2">
    <location>
        <position position="1"/>
    </location>
</feature>
<feature type="transmembrane region" description="Helical" evidence="1">
    <location>
        <begin position="44"/>
        <end position="62"/>
    </location>
</feature>
<gene>
    <name evidence="2" type="ORF">COW38_01475</name>
</gene>
<evidence type="ECO:0000313" key="3">
    <source>
        <dbReference type="Proteomes" id="UP000230556"/>
    </source>
</evidence>
<dbReference type="AlphaFoldDB" id="A0A2M7FQ57"/>
<reference evidence="3" key="1">
    <citation type="submission" date="2017-09" db="EMBL/GenBank/DDBJ databases">
        <title>Depth-based differentiation of microbial function through sediment-hosted aquifers and enrichment of novel symbionts in the deep terrestrial subsurface.</title>
        <authorList>
            <person name="Probst A.J."/>
            <person name="Ladd B."/>
            <person name="Jarett J.K."/>
            <person name="Geller-Mcgrath D.E."/>
            <person name="Sieber C.M.K."/>
            <person name="Emerson J.B."/>
            <person name="Anantharaman K."/>
            <person name="Thomas B.C."/>
            <person name="Malmstrom R."/>
            <person name="Stieglmeier M."/>
            <person name="Klingl A."/>
            <person name="Woyke T."/>
            <person name="Ryan C.M."/>
            <person name="Banfield J.F."/>
        </authorList>
    </citation>
    <scope>NUCLEOTIDE SEQUENCE [LARGE SCALE GENOMIC DNA]</scope>
</reference>
<proteinExistence type="predicted"/>
<sequence>NLENVNTQDENFTENIETVEGRVDVKWISIWQMIKVFSPVSPEILVIVIIVIIWNILARLGYVPKFVLE</sequence>
<accession>A0A2M7FQ57</accession>
<keyword evidence="1" id="KW-1133">Transmembrane helix</keyword>
<organism evidence="2 3">
    <name type="scientific">Candidatus Collierbacteria bacterium CG17_big_fil_post_rev_8_21_14_2_50_45_7</name>
    <dbReference type="NCBI Taxonomy" id="1974536"/>
    <lineage>
        <taxon>Bacteria</taxon>
        <taxon>Candidatus Collieribacteriota</taxon>
    </lineage>
</organism>
<evidence type="ECO:0000256" key="1">
    <source>
        <dbReference type="SAM" id="Phobius"/>
    </source>
</evidence>
<keyword evidence="1" id="KW-0472">Membrane</keyword>